<evidence type="ECO:0000313" key="11">
    <source>
        <dbReference type="EMBL" id="GLQ18485.1"/>
    </source>
</evidence>
<proteinExistence type="inferred from homology"/>
<evidence type="ECO:0000256" key="5">
    <source>
        <dbReference type="ARBA" id="ARBA00022840"/>
    </source>
</evidence>
<keyword evidence="5 8" id="KW-0067">ATP-binding</keyword>
<keyword evidence="2 8" id="KW-0963">Cytoplasm</keyword>
<evidence type="ECO:0000256" key="7">
    <source>
        <dbReference type="ARBA" id="ARBA00023146"/>
    </source>
</evidence>
<dbReference type="Pfam" id="PF00749">
    <property type="entry name" value="tRNA-synt_1c"/>
    <property type="match status" value="1"/>
</dbReference>
<comment type="catalytic activity">
    <reaction evidence="8">
        <text>tRNA(Glu) + L-glutamate + ATP = L-glutamyl-tRNA(Glu) + AMP + diphosphate</text>
        <dbReference type="Rhea" id="RHEA:23540"/>
        <dbReference type="Rhea" id="RHEA-COMP:9663"/>
        <dbReference type="Rhea" id="RHEA-COMP:9680"/>
        <dbReference type="ChEBI" id="CHEBI:29985"/>
        <dbReference type="ChEBI" id="CHEBI:30616"/>
        <dbReference type="ChEBI" id="CHEBI:33019"/>
        <dbReference type="ChEBI" id="CHEBI:78442"/>
        <dbReference type="ChEBI" id="CHEBI:78520"/>
        <dbReference type="ChEBI" id="CHEBI:456215"/>
        <dbReference type="EC" id="6.1.1.17"/>
    </reaction>
</comment>
<comment type="caution">
    <text evidence="11">The sequence shown here is derived from an EMBL/GenBank/DDBJ whole genome shotgun (WGS) entry which is preliminary data.</text>
</comment>
<reference evidence="11" key="2">
    <citation type="submission" date="2023-01" db="EMBL/GenBank/DDBJ databases">
        <title>Draft genome sequence of Maritalea porphyrae strain NBRC 107169.</title>
        <authorList>
            <person name="Sun Q."/>
            <person name="Mori K."/>
        </authorList>
    </citation>
    <scope>NUCLEOTIDE SEQUENCE</scope>
    <source>
        <strain evidence="11">NBRC 107169</strain>
    </source>
</reference>
<evidence type="ECO:0000259" key="10">
    <source>
        <dbReference type="Pfam" id="PF19269"/>
    </source>
</evidence>
<dbReference type="InterPro" id="IPR049940">
    <property type="entry name" value="GluQ/Sye"/>
</dbReference>
<sequence>MTDKVITRFAPSPTGFLHIGNARTALFNWALAKSMGGEMLLRIEDTDRERSTDEAIAAIISGMDWLGLDYAGDPIYQSKNIDRHTEVALQLLAEGKAYKCYATPEELTEMREKAKAEGRPMVYDRRWRDRPEGDAPVGAPYVVRVKAPTEGQIVVHDKVQGDVTFKAENLDDFVILRSDGTPTYLLAVVVDDHDMGVTHIMRGDDHLVNSARQITIYNSMGWDIPVMAHTPLIHGPDGAKLSKRHGALGVEDYRRMGYLPETIRNYFARLGWAHGDDEIFSSDQFVEWFSFAGLNKGASRIDFAKLENMNAHYIKTCDDSRLYDLMVALAEELNDEFALNGLKGHADTVKAALPALKTRAKTIVELVKSAEFIYPARPLEFEEKAKAAIEGDALEILRSVEPVLEGLNDWSHDGIDAALRAFAESQDLKFGKVAQPLRAAVTAKNASPGCFDVLLLLGRDETLSRLRETTAV</sequence>
<comment type="caution">
    <text evidence="8">Lacks conserved residue(s) required for the propagation of feature annotation.</text>
</comment>
<keyword evidence="4 8" id="KW-0547">Nucleotide-binding</keyword>
<keyword evidence="12" id="KW-1185">Reference proteome</keyword>
<dbReference type="InterPro" id="IPR000924">
    <property type="entry name" value="Glu/Gln-tRNA-synth"/>
</dbReference>
<dbReference type="InterPro" id="IPR008925">
    <property type="entry name" value="aa_tRNA-synth_I_cd-bd_sf"/>
</dbReference>
<evidence type="ECO:0000256" key="2">
    <source>
        <dbReference type="ARBA" id="ARBA00022490"/>
    </source>
</evidence>
<accession>A0ABQ5UVU7</accession>
<evidence type="ECO:0000259" key="9">
    <source>
        <dbReference type="Pfam" id="PF00749"/>
    </source>
</evidence>
<comment type="similarity">
    <text evidence="1 8">Belongs to the class-I aminoacyl-tRNA synthetase family. Glutamate--tRNA ligase type 1 subfamily.</text>
</comment>
<reference evidence="11" key="1">
    <citation type="journal article" date="2014" name="Int. J. Syst. Evol. Microbiol.">
        <title>Complete genome of a new Firmicutes species belonging to the dominant human colonic microbiota ('Ruminococcus bicirculans') reveals two chromosomes and a selective capacity to utilize plant glucans.</title>
        <authorList>
            <consortium name="NISC Comparative Sequencing Program"/>
            <person name="Wegmann U."/>
            <person name="Louis P."/>
            <person name="Goesmann A."/>
            <person name="Henrissat B."/>
            <person name="Duncan S.H."/>
            <person name="Flint H.J."/>
        </authorList>
    </citation>
    <scope>NUCLEOTIDE SEQUENCE</scope>
    <source>
        <strain evidence="11">NBRC 107169</strain>
    </source>
</reference>
<dbReference type="Pfam" id="PF19269">
    <property type="entry name" value="Anticodon_2"/>
    <property type="match status" value="1"/>
</dbReference>
<dbReference type="PRINTS" id="PR00987">
    <property type="entry name" value="TRNASYNTHGLU"/>
</dbReference>
<dbReference type="GO" id="GO:0016874">
    <property type="term" value="F:ligase activity"/>
    <property type="evidence" value="ECO:0007669"/>
    <property type="project" value="UniProtKB-KW"/>
</dbReference>
<dbReference type="InterPro" id="IPR033910">
    <property type="entry name" value="GluRS_core"/>
</dbReference>
<dbReference type="PROSITE" id="PS00178">
    <property type="entry name" value="AA_TRNA_LIGASE_I"/>
    <property type="match status" value="1"/>
</dbReference>
<dbReference type="PANTHER" id="PTHR43311:SF2">
    <property type="entry name" value="GLUTAMATE--TRNA LIGASE, MITOCHONDRIAL-RELATED"/>
    <property type="match status" value="1"/>
</dbReference>
<evidence type="ECO:0000256" key="3">
    <source>
        <dbReference type="ARBA" id="ARBA00022598"/>
    </source>
</evidence>
<evidence type="ECO:0000256" key="8">
    <source>
        <dbReference type="HAMAP-Rule" id="MF_00022"/>
    </source>
</evidence>
<evidence type="ECO:0000256" key="1">
    <source>
        <dbReference type="ARBA" id="ARBA00007894"/>
    </source>
</evidence>
<protein>
    <recommendedName>
        <fullName evidence="8">Glutamate--tRNA ligase</fullName>
        <ecNumber evidence="8">6.1.1.17</ecNumber>
    </recommendedName>
    <alternativeName>
        <fullName evidence="8">Glutamyl-tRNA synthetase</fullName>
        <shortName evidence="8">GluRS</shortName>
    </alternativeName>
</protein>
<comment type="function">
    <text evidence="8">Catalyzes the attachment of glutamate to tRNA(Glu) in a two-step reaction: glutamate is first activated by ATP to form Glu-AMP and then transferred to the acceptor end of tRNA(Glu).</text>
</comment>
<feature type="domain" description="Aminoacyl-tRNA synthetase class I anticodon-binding" evidence="10">
    <location>
        <begin position="337"/>
        <end position="468"/>
    </location>
</feature>
<dbReference type="PANTHER" id="PTHR43311">
    <property type="entry name" value="GLUTAMATE--TRNA LIGASE"/>
    <property type="match status" value="1"/>
</dbReference>
<dbReference type="InterPro" id="IPR014729">
    <property type="entry name" value="Rossmann-like_a/b/a_fold"/>
</dbReference>
<organism evidence="11 12">
    <name type="scientific">Maritalea porphyrae</name>
    <dbReference type="NCBI Taxonomy" id="880732"/>
    <lineage>
        <taxon>Bacteria</taxon>
        <taxon>Pseudomonadati</taxon>
        <taxon>Pseudomonadota</taxon>
        <taxon>Alphaproteobacteria</taxon>
        <taxon>Hyphomicrobiales</taxon>
        <taxon>Devosiaceae</taxon>
        <taxon>Maritalea</taxon>
    </lineage>
</organism>
<keyword evidence="3 8" id="KW-0436">Ligase</keyword>
<feature type="short sequence motif" description="'KMSKS' region" evidence="8">
    <location>
        <begin position="240"/>
        <end position="244"/>
    </location>
</feature>
<dbReference type="SUPFAM" id="SSF48163">
    <property type="entry name" value="An anticodon-binding domain of class I aminoacyl-tRNA synthetases"/>
    <property type="match status" value="1"/>
</dbReference>
<dbReference type="InterPro" id="IPR001412">
    <property type="entry name" value="aa-tRNA-synth_I_CS"/>
</dbReference>
<feature type="short sequence motif" description="'HIGH' region" evidence="8">
    <location>
        <begin position="11"/>
        <end position="21"/>
    </location>
</feature>
<evidence type="ECO:0000313" key="12">
    <source>
        <dbReference type="Proteomes" id="UP001161405"/>
    </source>
</evidence>
<keyword evidence="7 8" id="KW-0030">Aminoacyl-tRNA synthetase</keyword>
<dbReference type="InterPro" id="IPR045462">
    <property type="entry name" value="aa-tRNA-synth_I_cd-bd"/>
</dbReference>
<comment type="subunit">
    <text evidence="8">Monomer.</text>
</comment>
<feature type="binding site" evidence="8">
    <location>
        <position position="243"/>
    </location>
    <ligand>
        <name>ATP</name>
        <dbReference type="ChEBI" id="CHEBI:30616"/>
    </ligand>
</feature>
<gene>
    <name evidence="11" type="primary">gltX_2</name>
    <name evidence="8" type="synonym">gltX</name>
    <name evidence="11" type="ORF">GCM10007879_27340</name>
</gene>
<name>A0ABQ5UVU7_9HYPH</name>
<dbReference type="SUPFAM" id="SSF52374">
    <property type="entry name" value="Nucleotidylyl transferase"/>
    <property type="match status" value="1"/>
</dbReference>
<dbReference type="InterPro" id="IPR020751">
    <property type="entry name" value="aa-tRNA-synth_I_codon-bd_sub2"/>
</dbReference>
<feature type="domain" description="Glutamyl/glutaminyl-tRNA synthetase class Ib catalytic" evidence="9">
    <location>
        <begin position="4"/>
        <end position="307"/>
    </location>
</feature>
<dbReference type="EC" id="6.1.1.17" evidence="8"/>
<dbReference type="NCBIfam" id="TIGR00464">
    <property type="entry name" value="gltX_bact"/>
    <property type="match status" value="1"/>
</dbReference>
<keyword evidence="6 8" id="KW-0648">Protein biosynthesis</keyword>
<dbReference type="EMBL" id="BSNI01000002">
    <property type="protein sequence ID" value="GLQ18485.1"/>
    <property type="molecule type" value="Genomic_DNA"/>
</dbReference>
<dbReference type="Proteomes" id="UP001161405">
    <property type="component" value="Unassembled WGS sequence"/>
</dbReference>
<dbReference type="HAMAP" id="MF_00022">
    <property type="entry name" value="Glu_tRNA_synth_type1"/>
    <property type="match status" value="1"/>
</dbReference>
<dbReference type="Gene3D" id="1.10.10.350">
    <property type="match status" value="1"/>
</dbReference>
<dbReference type="InterPro" id="IPR020058">
    <property type="entry name" value="Glu/Gln-tRNA-synth_Ib_cat-dom"/>
</dbReference>
<dbReference type="CDD" id="cd00808">
    <property type="entry name" value="GluRS_core"/>
    <property type="match status" value="1"/>
</dbReference>
<comment type="subcellular location">
    <subcellularLocation>
        <location evidence="8">Cytoplasm</location>
    </subcellularLocation>
</comment>
<evidence type="ECO:0000256" key="4">
    <source>
        <dbReference type="ARBA" id="ARBA00022741"/>
    </source>
</evidence>
<dbReference type="Gene3D" id="3.40.50.620">
    <property type="entry name" value="HUPs"/>
    <property type="match status" value="1"/>
</dbReference>
<evidence type="ECO:0000256" key="6">
    <source>
        <dbReference type="ARBA" id="ARBA00022917"/>
    </source>
</evidence>
<dbReference type="RefSeq" id="WP_284365451.1">
    <property type="nucleotide sequence ID" value="NZ_BSNI01000002.1"/>
</dbReference>
<dbReference type="InterPro" id="IPR004527">
    <property type="entry name" value="Glu-tRNA-ligase_bac/mito"/>
</dbReference>